<dbReference type="SUPFAM" id="SSF75217">
    <property type="entry name" value="alpha/beta knot"/>
    <property type="match status" value="1"/>
</dbReference>
<comment type="function">
    <text evidence="5">Specifically methylates the pseudouridine at position 1915 (m3Psi1915) in 23S rRNA.</text>
</comment>
<comment type="subcellular location">
    <subcellularLocation>
        <location evidence="5">Cytoplasm</location>
    </subcellularLocation>
</comment>
<sequence length="155" mass="17651">MQIKVVVIGKIKERYLREGIDDYKTRLSRFAKIEVVELPEEDIGQLPEREVKEREAAKIRKHLSGSWFIVALDREGEELSSPGLAHKIEMLMVGGTSSIAFVIGGPLGLAEEILKGADMRLSISKLTYTHQLARLLLLEQVYRSFKIIRGEPYHY</sequence>
<evidence type="ECO:0000313" key="6">
    <source>
        <dbReference type="EMBL" id="OFW32001.1"/>
    </source>
</evidence>
<keyword evidence="5" id="KW-0698">rRNA processing</keyword>
<evidence type="ECO:0000256" key="4">
    <source>
        <dbReference type="ARBA" id="ARBA00038303"/>
    </source>
</evidence>
<dbReference type="PIRSF" id="PIRSF004505">
    <property type="entry name" value="MT_bac"/>
    <property type="match status" value="1"/>
</dbReference>
<dbReference type="NCBIfam" id="NF000985">
    <property type="entry name" value="PRK00103.1-3"/>
    <property type="match status" value="1"/>
</dbReference>
<evidence type="ECO:0000256" key="1">
    <source>
        <dbReference type="ARBA" id="ARBA00022603"/>
    </source>
</evidence>
<dbReference type="CDD" id="cd18081">
    <property type="entry name" value="RlmH-like"/>
    <property type="match status" value="1"/>
</dbReference>
<accession>A0A1F2UG43</accession>
<dbReference type="GO" id="GO:0005737">
    <property type="term" value="C:cytoplasm"/>
    <property type="evidence" value="ECO:0007669"/>
    <property type="project" value="UniProtKB-SubCell"/>
</dbReference>
<dbReference type="Gene3D" id="3.40.1280.10">
    <property type="match status" value="1"/>
</dbReference>
<dbReference type="AlphaFoldDB" id="A0A1F2UG43"/>
<comment type="caution">
    <text evidence="6">The sequence shown here is derived from an EMBL/GenBank/DDBJ whole genome shotgun (WGS) entry which is preliminary data.</text>
</comment>
<dbReference type="InterPro" id="IPR029028">
    <property type="entry name" value="Alpha/beta_knot_MTases"/>
</dbReference>
<organism evidence="6 7">
    <name type="scientific">Candidatus Aquicultor primus</name>
    <dbReference type="NCBI Taxonomy" id="1797195"/>
    <lineage>
        <taxon>Bacteria</taxon>
        <taxon>Bacillati</taxon>
        <taxon>Actinomycetota</taxon>
        <taxon>Candidatus Aquicultoria</taxon>
        <taxon>Candidatus Aquicultorales</taxon>
        <taxon>Candidatus Aquicultoraceae</taxon>
        <taxon>Candidatus Aquicultor</taxon>
    </lineage>
</organism>
<comment type="catalytic activity">
    <reaction evidence="5">
        <text>pseudouridine(1915) in 23S rRNA + S-adenosyl-L-methionine = N(3)-methylpseudouridine(1915) in 23S rRNA + S-adenosyl-L-homocysteine + H(+)</text>
        <dbReference type="Rhea" id="RHEA:42752"/>
        <dbReference type="Rhea" id="RHEA-COMP:10221"/>
        <dbReference type="Rhea" id="RHEA-COMP:10222"/>
        <dbReference type="ChEBI" id="CHEBI:15378"/>
        <dbReference type="ChEBI" id="CHEBI:57856"/>
        <dbReference type="ChEBI" id="CHEBI:59789"/>
        <dbReference type="ChEBI" id="CHEBI:65314"/>
        <dbReference type="ChEBI" id="CHEBI:74486"/>
        <dbReference type="EC" id="2.1.1.177"/>
    </reaction>
</comment>
<dbReference type="Pfam" id="PF02590">
    <property type="entry name" value="SPOUT_MTase"/>
    <property type="match status" value="1"/>
</dbReference>
<keyword evidence="3 5" id="KW-0949">S-adenosyl-L-methionine</keyword>
<evidence type="ECO:0000313" key="7">
    <source>
        <dbReference type="Proteomes" id="UP000178086"/>
    </source>
</evidence>
<dbReference type="EMBL" id="MELI01000106">
    <property type="protein sequence ID" value="OFW32001.1"/>
    <property type="molecule type" value="Genomic_DNA"/>
</dbReference>
<dbReference type="HAMAP" id="MF_00658">
    <property type="entry name" value="23SrRNA_methyltr_H"/>
    <property type="match status" value="1"/>
</dbReference>
<dbReference type="PANTHER" id="PTHR33603">
    <property type="entry name" value="METHYLTRANSFERASE"/>
    <property type="match status" value="1"/>
</dbReference>
<keyword evidence="2 5" id="KW-0808">Transferase</keyword>
<evidence type="ECO:0000256" key="2">
    <source>
        <dbReference type="ARBA" id="ARBA00022679"/>
    </source>
</evidence>
<dbReference type="Proteomes" id="UP000178086">
    <property type="component" value="Unassembled WGS sequence"/>
</dbReference>
<dbReference type="PANTHER" id="PTHR33603:SF1">
    <property type="entry name" value="RIBOSOMAL RNA LARGE SUBUNIT METHYLTRANSFERASE H"/>
    <property type="match status" value="1"/>
</dbReference>
<dbReference type="GO" id="GO:0070038">
    <property type="term" value="F:rRNA (pseudouridine-N3-)-methyltransferase activity"/>
    <property type="evidence" value="ECO:0007669"/>
    <property type="project" value="UniProtKB-UniRule"/>
</dbReference>
<feature type="binding site" evidence="5">
    <location>
        <begin position="123"/>
        <end position="128"/>
    </location>
    <ligand>
        <name>S-adenosyl-L-methionine</name>
        <dbReference type="ChEBI" id="CHEBI:59789"/>
    </ligand>
</feature>
<keyword evidence="5" id="KW-0963">Cytoplasm</keyword>
<dbReference type="InterPro" id="IPR003742">
    <property type="entry name" value="RlmH-like"/>
</dbReference>
<dbReference type="InterPro" id="IPR029026">
    <property type="entry name" value="tRNA_m1G_MTases_N"/>
</dbReference>
<proteinExistence type="inferred from homology"/>
<feature type="binding site" evidence="5">
    <location>
        <position position="72"/>
    </location>
    <ligand>
        <name>S-adenosyl-L-methionine</name>
        <dbReference type="ChEBI" id="CHEBI:59789"/>
    </ligand>
</feature>
<comment type="similarity">
    <text evidence="4 5">Belongs to the RNA methyltransferase RlmH family.</text>
</comment>
<feature type="binding site" evidence="5">
    <location>
        <position position="104"/>
    </location>
    <ligand>
        <name>S-adenosyl-L-methionine</name>
        <dbReference type="ChEBI" id="CHEBI:59789"/>
    </ligand>
</feature>
<comment type="subunit">
    <text evidence="5">Homodimer.</text>
</comment>
<name>A0A1F2UG43_9ACTN</name>
<reference evidence="6 7" key="1">
    <citation type="journal article" date="2016" name="Nat. Commun.">
        <title>Thousands of microbial genomes shed light on interconnected biogeochemical processes in an aquifer system.</title>
        <authorList>
            <person name="Anantharaman K."/>
            <person name="Brown C.T."/>
            <person name="Hug L.A."/>
            <person name="Sharon I."/>
            <person name="Castelle C.J."/>
            <person name="Probst A.J."/>
            <person name="Thomas B.C."/>
            <person name="Singh A."/>
            <person name="Wilkins M.J."/>
            <person name="Karaoz U."/>
            <person name="Brodie E.L."/>
            <person name="Williams K.H."/>
            <person name="Hubbard S.S."/>
            <person name="Banfield J.F."/>
        </authorList>
    </citation>
    <scope>NUCLEOTIDE SEQUENCE [LARGE SCALE GENOMIC DNA]</scope>
</reference>
<dbReference type="EC" id="2.1.1.177" evidence="5"/>
<evidence type="ECO:0000256" key="5">
    <source>
        <dbReference type="HAMAP-Rule" id="MF_00658"/>
    </source>
</evidence>
<gene>
    <name evidence="5" type="primary">rlmH</name>
    <name evidence="6" type="ORF">A2074_08330</name>
</gene>
<protein>
    <recommendedName>
        <fullName evidence="5">Ribosomal RNA large subunit methyltransferase H</fullName>
        <ecNumber evidence="5">2.1.1.177</ecNumber>
    </recommendedName>
    <alternativeName>
        <fullName evidence="5">23S rRNA (pseudouridine1915-N3)-methyltransferase</fullName>
    </alternativeName>
    <alternativeName>
        <fullName evidence="5">23S rRNA m3Psi1915 methyltransferase</fullName>
    </alternativeName>
    <alternativeName>
        <fullName evidence="5">rRNA (pseudouridine-N3-)-methyltransferase RlmH</fullName>
    </alternativeName>
</protein>
<keyword evidence="1 5" id="KW-0489">Methyltransferase</keyword>
<evidence type="ECO:0000256" key="3">
    <source>
        <dbReference type="ARBA" id="ARBA00022691"/>
    </source>
</evidence>